<gene>
    <name evidence="2" type="ORF">CSUB01_10842</name>
</gene>
<feature type="compositionally biased region" description="Polar residues" evidence="1">
    <location>
        <begin position="458"/>
        <end position="469"/>
    </location>
</feature>
<protein>
    <recommendedName>
        <fullName evidence="4">Myb-like domain-containing protein</fullName>
    </recommendedName>
</protein>
<dbReference type="HOGENOM" id="CLU_498749_0_0_1"/>
<dbReference type="STRING" id="1173701.A0A066XPF8"/>
<feature type="region of interest" description="Disordered" evidence="1">
    <location>
        <begin position="1"/>
        <end position="29"/>
    </location>
</feature>
<feature type="compositionally biased region" description="Basic residues" evidence="1">
    <location>
        <begin position="481"/>
        <end position="492"/>
    </location>
</feature>
<dbReference type="OrthoDB" id="4841522at2759"/>
<dbReference type="eggNOG" id="ENOG502T7N3">
    <property type="taxonomic scope" value="Eukaryota"/>
</dbReference>
<comment type="caution">
    <text evidence="2">The sequence shown here is derived from an EMBL/GenBank/DDBJ whole genome shotgun (WGS) entry which is preliminary data.</text>
</comment>
<feature type="compositionally biased region" description="Polar residues" evidence="1">
    <location>
        <begin position="148"/>
        <end position="159"/>
    </location>
</feature>
<feature type="region of interest" description="Disordered" evidence="1">
    <location>
        <begin position="222"/>
        <end position="293"/>
    </location>
</feature>
<evidence type="ECO:0000256" key="1">
    <source>
        <dbReference type="SAM" id="MobiDB-lite"/>
    </source>
</evidence>
<keyword evidence="3" id="KW-1185">Reference proteome</keyword>
<dbReference type="Proteomes" id="UP000027238">
    <property type="component" value="Unassembled WGS sequence"/>
</dbReference>
<evidence type="ECO:0000313" key="2">
    <source>
        <dbReference type="EMBL" id="KDN69574.1"/>
    </source>
</evidence>
<dbReference type="AlphaFoldDB" id="A0A066XPF8"/>
<name>A0A066XPF8_COLSU</name>
<proteinExistence type="predicted"/>
<evidence type="ECO:0000313" key="3">
    <source>
        <dbReference type="Proteomes" id="UP000027238"/>
    </source>
</evidence>
<dbReference type="EMBL" id="JMSE01000495">
    <property type="protein sequence ID" value="KDN69574.1"/>
    <property type="molecule type" value="Genomic_DNA"/>
</dbReference>
<feature type="region of interest" description="Disordered" evidence="1">
    <location>
        <begin position="105"/>
        <end position="209"/>
    </location>
</feature>
<accession>A0A066XPF8</accession>
<feature type="region of interest" description="Disordered" evidence="1">
    <location>
        <begin position="309"/>
        <end position="423"/>
    </location>
</feature>
<feature type="compositionally biased region" description="Basic and acidic residues" evidence="1">
    <location>
        <begin position="278"/>
        <end position="287"/>
    </location>
</feature>
<reference evidence="3" key="1">
    <citation type="journal article" date="2014" name="Genome Announc.">
        <title>Draft genome sequence of Colletotrichum sublineola, a destructive pathogen of cultivated sorghum.</title>
        <authorList>
            <person name="Baroncelli R."/>
            <person name="Sanz-Martin J.M."/>
            <person name="Rech G.E."/>
            <person name="Sukno S.A."/>
            <person name="Thon M.R."/>
        </authorList>
    </citation>
    <scope>NUCLEOTIDE SEQUENCE [LARGE SCALE GENOMIC DNA]</scope>
    <source>
        <strain evidence="3">TX430BB</strain>
    </source>
</reference>
<feature type="compositionally biased region" description="Polar residues" evidence="1">
    <location>
        <begin position="385"/>
        <end position="398"/>
    </location>
</feature>
<evidence type="ECO:0008006" key="4">
    <source>
        <dbReference type="Google" id="ProtNLM"/>
    </source>
</evidence>
<feature type="compositionally biased region" description="Polar residues" evidence="1">
    <location>
        <begin position="338"/>
        <end position="348"/>
    </location>
</feature>
<feature type="compositionally biased region" description="Polar residues" evidence="1">
    <location>
        <begin position="127"/>
        <end position="139"/>
    </location>
</feature>
<feature type="region of interest" description="Disordered" evidence="1">
    <location>
        <begin position="458"/>
        <end position="498"/>
    </location>
</feature>
<feature type="compositionally biased region" description="Polar residues" evidence="1">
    <location>
        <begin position="264"/>
        <end position="276"/>
    </location>
</feature>
<sequence>MRRTPIPSSDATTTGPDETTSHSDKKSILSSQSLAEATFHDTVTPKDTSYLRIEYLRASGDMDHSPAKKPVVVDFDKRENSPEPAAWSANCLPVSLPSLPSEGFDAAMFPSHPGPQAAKNTADPAIPQNSTKNASTVSLETPARETTPPYTEQLPQVNQAADDDSMTWLQHEQSLPSSDAQIGEASESLRRTAEKSGTMQRPAVAESGLPYSSLASLGQSTSYHTEKYTRQLISGQETPNPWPNAGGGESGPGSTDRSELLVTETASHSSNCSPSLNEMHRNADKTAADAPSVSLSLVHCRARKSRLPAGAYAEADSDPESSIEDGTHETNDDCFGDQANSGRIQQGPQGYEDNSDQCGQPKLKCRKRNFQETVSTTRALRPRDTPSQSALEPTQRSQRVTKRPRTSGVLSPPVSPASTGNEIDPKSFFARYDEWPLKNAVLKRVTDGFKTTFQLQWEQSPTERQQTHCYPSVSGAPGSSLKRRKSARRSAKSRCPFSEQENQLLVQLKGQDLSWREIHDRFSSSFPGRSLGTLQVHFSTKLKMTR</sequence>
<organism evidence="2 3">
    <name type="scientific">Colletotrichum sublineola</name>
    <name type="common">Sorghum anthracnose fungus</name>
    <dbReference type="NCBI Taxonomy" id="1173701"/>
    <lineage>
        <taxon>Eukaryota</taxon>
        <taxon>Fungi</taxon>
        <taxon>Dikarya</taxon>
        <taxon>Ascomycota</taxon>
        <taxon>Pezizomycotina</taxon>
        <taxon>Sordariomycetes</taxon>
        <taxon>Hypocreomycetidae</taxon>
        <taxon>Glomerellales</taxon>
        <taxon>Glomerellaceae</taxon>
        <taxon>Colletotrichum</taxon>
        <taxon>Colletotrichum graminicola species complex</taxon>
    </lineage>
</organism>
<feature type="compositionally biased region" description="Polar residues" evidence="1">
    <location>
        <begin position="1"/>
        <end position="18"/>
    </location>
</feature>
<feature type="compositionally biased region" description="Polar residues" evidence="1">
    <location>
        <begin position="167"/>
        <end position="180"/>
    </location>
</feature>